<dbReference type="SUPFAM" id="SSF53335">
    <property type="entry name" value="S-adenosyl-L-methionine-dependent methyltransferases"/>
    <property type="match status" value="1"/>
</dbReference>
<keyword evidence="2" id="KW-0489">Methyltransferase</keyword>
<dbReference type="GO" id="GO:0032259">
    <property type="term" value="P:methylation"/>
    <property type="evidence" value="ECO:0007669"/>
    <property type="project" value="UniProtKB-KW"/>
</dbReference>
<dbReference type="AlphaFoldDB" id="A0A2A4YVZ4"/>
<dbReference type="GO" id="GO:0008757">
    <property type="term" value="F:S-adenosylmethionine-dependent methyltransferase activity"/>
    <property type="evidence" value="ECO:0007669"/>
    <property type="project" value="InterPro"/>
</dbReference>
<dbReference type="Pfam" id="PF08241">
    <property type="entry name" value="Methyltransf_11"/>
    <property type="match status" value="1"/>
</dbReference>
<evidence type="ECO:0000313" key="2">
    <source>
        <dbReference type="EMBL" id="PCI98914.1"/>
    </source>
</evidence>
<dbReference type="InterPro" id="IPR013216">
    <property type="entry name" value="Methyltransf_11"/>
</dbReference>
<protein>
    <submittedName>
        <fullName evidence="2">SAM-dependent methyltransferase</fullName>
    </submittedName>
</protein>
<proteinExistence type="predicted"/>
<sequence>MENNDKNFTGSIPEFYDTYLVPLIFEEFADDLATRVMIELPNSILEIAAGSGVVPRALGAKIAADVKYTITDLNQPMLDHAQQRQPKNPNISWQQADVMALPFEDNAFDAVVCQFGFMFFADKIAAMTEVKRVLKPNGELIFNVWDCIENNVFADLVTQAAGRLHPETPPLFLERIPHGFYDNDAIRKTLQDAGFKSIIIQDKVAISSAPTALHAAKAYCHGTPLRNELEALGEGALDQVTQAAADWIAKFYGKAEVAAQIQGFVITAS</sequence>
<reference evidence="2" key="2">
    <citation type="journal article" date="2018" name="ISME J.">
        <title>A dynamic microbial community with high functional redundancy inhabits the cold, oxic subseafloor aquifer.</title>
        <authorList>
            <person name="Tully B.J."/>
            <person name="Wheat C.G."/>
            <person name="Glazer B.T."/>
            <person name="Huber J.A."/>
        </authorList>
    </citation>
    <scope>NUCLEOTIDE SEQUENCE</scope>
    <source>
        <strain evidence="2">NORP83</strain>
    </source>
</reference>
<dbReference type="Gene3D" id="3.40.50.150">
    <property type="entry name" value="Vaccinia Virus protein VP39"/>
    <property type="match status" value="1"/>
</dbReference>
<accession>A0A2A4YVZ4</accession>
<comment type="caution">
    <text evidence="2">The sequence shown here is derived from an EMBL/GenBank/DDBJ whole genome shotgun (WGS) entry which is preliminary data.</text>
</comment>
<dbReference type="InterPro" id="IPR029063">
    <property type="entry name" value="SAM-dependent_MTases_sf"/>
</dbReference>
<name>A0A2A4YVZ4_9PROT</name>
<keyword evidence="2" id="KW-0808">Transferase</keyword>
<reference key="1">
    <citation type="submission" date="2017-08" db="EMBL/GenBank/DDBJ databases">
        <title>A dynamic microbial community with high functional redundancy inhabits the cold, oxic subseafloor aquifer.</title>
        <authorList>
            <person name="Tully B.J."/>
            <person name="Wheat C.G."/>
            <person name="Glazer B.T."/>
            <person name="Huber J.A."/>
        </authorList>
    </citation>
    <scope>NUCLEOTIDE SEQUENCE [LARGE SCALE GENOMIC DNA]</scope>
</reference>
<organism evidence="2">
    <name type="scientific">OCS116 cluster bacterium</name>
    <dbReference type="NCBI Taxonomy" id="2030921"/>
    <lineage>
        <taxon>Bacteria</taxon>
        <taxon>Pseudomonadati</taxon>
        <taxon>Pseudomonadota</taxon>
        <taxon>Alphaproteobacteria</taxon>
        <taxon>OCS116 cluster</taxon>
    </lineage>
</organism>
<dbReference type="EMBL" id="NVUS01000018">
    <property type="protein sequence ID" value="PCI98914.1"/>
    <property type="molecule type" value="Genomic_DNA"/>
</dbReference>
<dbReference type="PANTHER" id="PTHR43591">
    <property type="entry name" value="METHYLTRANSFERASE"/>
    <property type="match status" value="1"/>
</dbReference>
<evidence type="ECO:0000259" key="1">
    <source>
        <dbReference type="Pfam" id="PF08241"/>
    </source>
</evidence>
<gene>
    <name evidence="2" type="ORF">COB13_12555</name>
</gene>
<feature type="domain" description="Methyltransferase type 11" evidence="1">
    <location>
        <begin position="45"/>
        <end position="142"/>
    </location>
</feature>
<dbReference type="CDD" id="cd02440">
    <property type="entry name" value="AdoMet_MTases"/>
    <property type="match status" value="1"/>
</dbReference>